<dbReference type="EMBL" id="MT141894">
    <property type="protein sequence ID" value="QJA71722.1"/>
    <property type="molecule type" value="Genomic_DNA"/>
</dbReference>
<dbReference type="EMBL" id="MT145020">
    <property type="protein sequence ID" value="QJI02658.1"/>
    <property type="molecule type" value="Genomic_DNA"/>
</dbReference>
<evidence type="ECO:0000313" key="4">
    <source>
        <dbReference type="EMBL" id="QJI02658.1"/>
    </source>
</evidence>
<gene>
    <name evidence="2" type="ORF">MM415A03080_0010</name>
    <name evidence="3" type="ORF">MM415B04326_0001</name>
    <name evidence="1" type="ORF">TM448A02192_0005</name>
    <name evidence="4" type="ORF">TM448B03517_0001</name>
</gene>
<sequence>MEGIKQSIKYLRRDCDDNCTITLSMVEVSGVSWTLKTPLLVTLDRKYKRMILTVLEPNIADGFVEVTE</sequence>
<organism evidence="1">
    <name type="scientific">viral metagenome</name>
    <dbReference type="NCBI Taxonomy" id="1070528"/>
    <lineage>
        <taxon>unclassified sequences</taxon>
        <taxon>metagenomes</taxon>
        <taxon>organismal metagenomes</taxon>
    </lineage>
</organism>
<dbReference type="EMBL" id="MT144270">
    <property type="protein sequence ID" value="QJA51526.1"/>
    <property type="molecule type" value="Genomic_DNA"/>
</dbReference>
<evidence type="ECO:0000313" key="3">
    <source>
        <dbReference type="EMBL" id="QJA93175.1"/>
    </source>
</evidence>
<dbReference type="EMBL" id="MT143128">
    <property type="protein sequence ID" value="QJA93175.1"/>
    <property type="molecule type" value="Genomic_DNA"/>
</dbReference>
<reference evidence="1" key="1">
    <citation type="submission" date="2020-03" db="EMBL/GenBank/DDBJ databases">
        <title>The deep terrestrial virosphere.</title>
        <authorList>
            <person name="Holmfeldt K."/>
            <person name="Nilsson E."/>
            <person name="Simone D."/>
            <person name="Lopez-Fernandez M."/>
            <person name="Wu X."/>
            <person name="de Brujin I."/>
            <person name="Lundin D."/>
            <person name="Andersson A."/>
            <person name="Bertilsson S."/>
            <person name="Dopson M."/>
        </authorList>
    </citation>
    <scope>NUCLEOTIDE SEQUENCE</scope>
    <source>
        <strain evidence="2">MM415A03080</strain>
        <strain evidence="3">MM415B04326</strain>
        <strain evidence="1">TM448A02192</strain>
        <strain evidence="4">TM448B03517</strain>
    </source>
</reference>
<name>A0A6H1ZUC1_9ZZZZ</name>
<proteinExistence type="predicted"/>
<dbReference type="AlphaFoldDB" id="A0A6H1ZUC1"/>
<protein>
    <submittedName>
        <fullName evidence="1">Uncharacterized protein</fullName>
    </submittedName>
</protein>
<evidence type="ECO:0000313" key="2">
    <source>
        <dbReference type="EMBL" id="QJA71722.1"/>
    </source>
</evidence>
<accession>A0A6H1ZUC1</accession>
<evidence type="ECO:0000313" key="1">
    <source>
        <dbReference type="EMBL" id="QJA51526.1"/>
    </source>
</evidence>